<dbReference type="EMBL" id="SNXJ01000012">
    <property type="protein sequence ID" value="TDP27431.1"/>
    <property type="molecule type" value="Genomic_DNA"/>
</dbReference>
<dbReference type="Pfam" id="PF05973">
    <property type="entry name" value="Gp49"/>
    <property type="match status" value="1"/>
</dbReference>
<proteinExistence type="predicted"/>
<evidence type="ECO:0000313" key="4">
    <source>
        <dbReference type="Proteomes" id="UP000294683"/>
    </source>
</evidence>
<dbReference type="PIRSF" id="PIRSF028744">
    <property type="entry name" value="Addict_mod_HI1419"/>
    <property type="match status" value="1"/>
</dbReference>
<dbReference type="InterPro" id="IPR014056">
    <property type="entry name" value="TypeIITA-like_toxin_pred"/>
</dbReference>
<dbReference type="SUPFAM" id="SSF143011">
    <property type="entry name" value="RelE-like"/>
    <property type="match status" value="1"/>
</dbReference>
<dbReference type="InterPro" id="IPR035093">
    <property type="entry name" value="RelE/ParE_toxin_dom_sf"/>
</dbReference>
<gene>
    <name evidence="2" type="ORF">EV689_11235</name>
    <name evidence="1" type="ORF">NCTC11188_01647</name>
</gene>
<dbReference type="AlphaFoldDB" id="A0A379AYS8"/>
<dbReference type="EMBL" id="UGSQ01000003">
    <property type="protein sequence ID" value="SUB27381.1"/>
    <property type="molecule type" value="Genomic_DNA"/>
</dbReference>
<evidence type="ECO:0000313" key="3">
    <source>
        <dbReference type="Proteomes" id="UP000255113"/>
    </source>
</evidence>
<dbReference type="RefSeq" id="WP_103854475.1">
    <property type="nucleotide sequence ID" value="NZ_PQVJ01000060.1"/>
</dbReference>
<keyword evidence="4" id="KW-1185">Reference proteome</keyword>
<name>A0A379AYS8_AVIGA</name>
<dbReference type="InterPro" id="IPR009241">
    <property type="entry name" value="HigB-like"/>
</dbReference>
<protein>
    <submittedName>
        <fullName evidence="1 2">Addiction module killer protein</fullName>
    </submittedName>
</protein>
<dbReference type="NCBIfam" id="TIGR02683">
    <property type="entry name" value="upstrm_HI1419"/>
    <property type="match status" value="1"/>
</dbReference>
<dbReference type="Proteomes" id="UP000255113">
    <property type="component" value="Unassembled WGS sequence"/>
</dbReference>
<dbReference type="Proteomes" id="UP000294683">
    <property type="component" value="Unassembled WGS sequence"/>
</dbReference>
<reference evidence="1 3" key="1">
    <citation type="submission" date="2018-06" db="EMBL/GenBank/DDBJ databases">
        <authorList>
            <consortium name="Pathogen Informatics"/>
            <person name="Doyle S."/>
        </authorList>
    </citation>
    <scope>NUCLEOTIDE SEQUENCE [LARGE SCALE GENOMIC DNA]</scope>
    <source>
        <strain evidence="1 3">NCTC11188</strain>
    </source>
</reference>
<evidence type="ECO:0000313" key="1">
    <source>
        <dbReference type="EMBL" id="SUB27381.1"/>
    </source>
</evidence>
<evidence type="ECO:0000313" key="2">
    <source>
        <dbReference type="EMBL" id="TDP27431.1"/>
    </source>
</evidence>
<reference evidence="2 4" key="2">
    <citation type="submission" date="2019-03" db="EMBL/GenBank/DDBJ databases">
        <title>Genomic Encyclopedia of Type Strains, Phase IV (KMG-IV): sequencing the most valuable type-strain genomes for metagenomic binning, comparative biology and taxonomic classification.</title>
        <authorList>
            <person name="Goeker M."/>
        </authorList>
    </citation>
    <scope>NUCLEOTIDE SEQUENCE [LARGE SCALE GENOMIC DNA]</scope>
    <source>
        <strain evidence="2 4">DSM 17481</strain>
    </source>
</reference>
<dbReference type="PANTHER" id="PTHR41791">
    <property type="entry name" value="SSL7039 PROTEIN"/>
    <property type="match status" value="1"/>
</dbReference>
<organism evidence="1 3">
    <name type="scientific">Avibacterium gallinarum</name>
    <name type="common">Pasteurella gallinarum</name>
    <dbReference type="NCBI Taxonomy" id="755"/>
    <lineage>
        <taxon>Bacteria</taxon>
        <taxon>Pseudomonadati</taxon>
        <taxon>Pseudomonadota</taxon>
        <taxon>Gammaproteobacteria</taxon>
        <taxon>Pasteurellales</taxon>
        <taxon>Pasteurellaceae</taxon>
        <taxon>Avibacterium</taxon>
    </lineage>
</organism>
<accession>A0A379AYS8</accession>
<dbReference type="PANTHER" id="PTHR41791:SF1">
    <property type="entry name" value="SSL7039 PROTEIN"/>
    <property type="match status" value="1"/>
</dbReference>
<sequence>MNEIILTDEFRLWLTKLKNPIAKATIARRIKNAIKGNFGDHKPLAGANGIYEMRIATGAGYRVYYVQQGKVVYVLLCGGDKSTQKNDIERAKQLFNVLQRGKNEINEYQ</sequence>